<keyword evidence="2" id="KW-1185">Reference proteome</keyword>
<evidence type="ECO:0000313" key="2">
    <source>
        <dbReference type="Proteomes" id="UP000321484"/>
    </source>
</evidence>
<dbReference type="OrthoDB" id="4834742at2"/>
<proteinExistence type="predicted"/>
<sequence length="118" mass="12493">MSEDQDRPIVAAGVPTGLHTPAMGIAAPIGAVSRKDRLRAARTALRRDGSDVVLRVALPGTASLQRRGTDGVWETVATRRVGRLRTARFAPAPGATARVVFAPRNTDISAWVSEPLEG</sequence>
<dbReference type="AlphaFoldDB" id="A0A511YXA3"/>
<dbReference type="Proteomes" id="UP000321484">
    <property type="component" value="Unassembled WGS sequence"/>
</dbReference>
<protein>
    <submittedName>
        <fullName evidence="1">Uncharacterized protein</fullName>
    </submittedName>
</protein>
<name>A0A511YXA3_9CELL</name>
<comment type="caution">
    <text evidence="1">The sequence shown here is derived from an EMBL/GenBank/DDBJ whole genome shotgun (WGS) entry which is preliminary data.</text>
</comment>
<gene>
    <name evidence="1" type="ORF">AFE02nite_15620</name>
</gene>
<evidence type="ECO:0000313" key="1">
    <source>
        <dbReference type="EMBL" id="GEN79828.1"/>
    </source>
</evidence>
<dbReference type="RefSeq" id="WP_034245815.1">
    <property type="nucleotide sequence ID" value="NZ_BJYK01000004.1"/>
</dbReference>
<reference evidence="1 2" key="1">
    <citation type="submission" date="2019-07" db="EMBL/GenBank/DDBJ databases">
        <title>Whole genome shotgun sequence of Actinotalea fermentans NBRC 105374.</title>
        <authorList>
            <person name="Hosoyama A."/>
            <person name="Uohara A."/>
            <person name="Ohji S."/>
            <person name="Ichikawa N."/>
        </authorList>
    </citation>
    <scope>NUCLEOTIDE SEQUENCE [LARGE SCALE GENOMIC DNA]</scope>
    <source>
        <strain evidence="1 2">NBRC 105374</strain>
    </source>
</reference>
<organism evidence="1 2">
    <name type="scientific">Actinotalea fermentans</name>
    <dbReference type="NCBI Taxonomy" id="43671"/>
    <lineage>
        <taxon>Bacteria</taxon>
        <taxon>Bacillati</taxon>
        <taxon>Actinomycetota</taxon>
        <taxon>Actinomycetes</taxon>
        <taxon>Micrococcales</taxon>
        <taxon>Cellulomonadaceae</taxon>
        <taxon>Actinotalea</taxon>
    </lineage>
</organism>
<accession>A0A511YXA3</accession>
<dbReference type="EMBL" id="BJYK01000004">
    <property type="protein sequence ID" value="GEN79828.1"/>
    <property type="molecule type" value="Genomic_DNA"/>
</dbReference>